<keyword evidence="6" id="KW-1185">Reference proteome</keyword>
<evidence type="ECO:0000313" key="4">
    <source>
        <dbReference type="EMBL" id="WNM18287.1"/>
    </source>
</evidence>
<dbReference type="EMBL" id="CP134890">
    <property type="protein sequence ID" value="WNM22338.1"/>
    <property type="molecule type" value="Genomic_DNA"/>
</dbReference>
<accession>A0AA96EWP2</accession>
<dbReference type="SUPFAM" id="SSF52833">
    <property type="entry name" value="Thioredoxin-like"/>
    <property type="match status" value="1"/>
</dbReference>
<evidence type="ECO:0000313" key="5">
    <source>
        <dbReference type="EMBL" id="WNM22338.1"/>
    </source>
</evidence>
<dbReference type="NCBIfam" id="TIGR00014">
    <property type="entry name" value="arsC"/>
    <property type="match status" value="1"/>
</dbReference>
<name>A0AA96F1F1_9FLAO</name>
<accession>A0AA96F1F1</accession>
<dbReference type="Gene3D" id="3.40.30.10">
    <property type="entry name" value="Glutaredoxin"/>
    <property type="match status" value="1"/>
</dbReference>
<keyword evidence="2 5" id="KW-0560">Oxidoreductase</keyword>
<dbReference type="GO" id="GO:0008794">
    <property type="term" value="F:arsenate reductase (glutaredoxin) activity"/>
    <property type="evidence" value="ECO:0007669"/>
    <property type="project" value="UniProtKB-EC"/>
</dbReference>
<dbReference type="PANTHER" id="PTHR30041">
    <property type="entry name" value="ARSENATE REDUCTASE"/>
    <property type="match status" value="1"/>
</dbReference>
<evidence type="ECO:0000313" key="6">
    <source>
        <dbReference type="Proteomes" id="UP001304515"/>
    </source>
</evidence>
<comment type="similarity">
    <text evidence="1 3">Belongs to the ArsC family.</text>
</comment>
<evidence type="ECO:0000256" key="3">
    <source>
        <dbReference type="PROSITE-ProRule" id="PRU01282"/>
    </source>
</evidence>
<dbReference type="InterPro" id="IPR036249">
    <property type="entry name" value="Thioredoxin-like_sf"/>
</dbReference>
<dbReference type="PROSITE" id="PS51353">
    <property type="entry name" value="ARSC"/>
    <property type="match status" value="1"/>
</dbReference>
<dbReference type="InterPro" id="IPR006659">
    <property type="entry name" value="Arsenate_reductase"/>
</dbReference>
<protein>
    <submittedName>
        <fullName evidence="5">Arsenate reductase (Glutaredoxin)</fullName>
        <ecNumber evidence="5">1.20.4.1</ecNumber>
    </submittedName>
</protein>
<dbReference type="KEGG" id="fcj:RN605_03000"/>
<gene>
    <name evidence="5" type="primary">arsC</name>
    <name evidence="5" type="ORF">RN605_03000</name>
    <name evidence="4" type="ORF">RN608_09700</name>
</gene>
<reference evidence="5 6" key="1">
    <citation type="submission" date="2023-09" db="EMBL/GenBank/DDBJ databases">
        <title>Flavobacterium sp. a novel bacteria isolate from Pepper rhizosphere.</title>
        <authorList>
            <person name="Peng Y."/>
            <person name="Lee J."/>
        </authorList>
    </citation>
    <scope>NUCLEOTIDE SEQUENCE [LARGE SCALE GENOMIC DNA]</scope>
    <source>
        <strain evidence="4">PMR2A8</strain>
        <strain evidence="5 6">PMTSA4</strain>
    </source>
</reference>
<dbReference type="PANTHER" id="PTHR30041:SF4">
    <property type="entry name" value="ARSENATE REDUCTASE"/>
    <property type="match status" value="1"/>
</dbReference>
<dbReference type="Pfam" id="PF03960">
    <property type="entry name" value="ArsC"/>
    <property type="match status" value="1"/>
</dbReference>
<proteinExistence type="inferred from homology"/>
<evidence type="ECO:0000256" key="2">
    <source>
        <dbReference type="ARBA" id="ARBA00023002"/>
    </source>
</evidence>
<sequence length="112" mass="13141">MKILHNPRCGKSRQCLAFLENNHQEFTIIKYLENPLSINEIKNLLKKLNLPAIELVRTKESIWIDNYKSKKMTKEEIIKAIADNPILMERPIVIKDNKAFIARDNEKLNLLI</sequence>
<dbReference type="RefSeq" id="WP_313322082.1">
    <property type="nucleotide sequence ID" value="NZ_CP134878.1"/>
</dbReference>
<dbReference type="EMBL" id="CP134878">
    <property type="protein sequence ID" value="WNM18287.1"/>
    <property type="molecule type" value="Genomic_DNA"/>
</dbReference>
<dbReference type="InterPro" id="IPR006660">
    <property type="entry name" value="Arsenate_reductase-like"/>
</dbReference>
<evidence type="ECO:0000256" key="1">
    <source>
        <dbReference type="ARBA" id="ARBA00007198"/>
    </source>
</evidence>
<dbReference type="Proteomes" id="UP001304515">
    <property type="component" value="Chromosome"/>
</dbReference>
<dbReference type="EC" id="1.20.4.1" evidence="5"/>
<dbReference type="AlphaFoldDB" id="A0AA96F1F1"/>
<organism evidence="5 6">
    <name type="scientific">Flavobacterium capsici</name>
    <dbReference type="NCBI Taxonomy" id="3075618"/>
    <lineage>
        <taxon>Bacteria</taxon>
        <taxon>Pseudomonadati</taxon>
        <taxon>Bacteroidota</taxon>
        <taxon>Flavobacteriia</taxon>
        <taxon>Flavobacteriales</taxon>
        <taxon>Flavobacteriaceae</taxon>
        <taxon>Flavobacterium</taxon>
    </lineage>
</organism>